<name>A0ACA9R450_9GLOM</name>
<organism evidence="1 2">
    <name type="scientific">Racocetra persica</name>
    <dbReference type="NCBI Taxonomy" id="160502"/>
    <lineage>
        <taxon>Eukaryota</taxon>
        <taxon>Fungi</taxon>
        <taxon>Fungi incertae sedis</taxon>
        <taxon>Mucoromycota</taxon>
        <taxon>Glomeromycotina</taxon>
        <taxon>Glomeromycetes</taxon>
        <taxon>Diversisporales</taxon>
        <taxon>Gigasporaceae</taxon>
        <taxon>Racocetra</taxon>
    </lineage>
</organism>
<sequence>WGLAEFYYPGTEYNMHIASRYFKGPELLIDFQKYDYSLEYGVWVACLP</sequence>
<dbReference type="Proteomes" id="UP000789920">
    <property type="component" value="Unassembled WGS sequence"/>
</dbReference>
<feature type="non-terminal residue" evidence="1">
    <location>
        <position position="1"/>
    </location>
</feature>
<protein>
    <submittedName>
        <fullName evidence="1">27057_t:CDS:1</fullName>
    </submittedName>
</protein>
<comment type="caution">
    <text evidence="1">The sequence shown here is derived from an EMBL/GenBank/DDBJ whole genome shotgun (WGS) entry which is preliminary data.</text>
</comment>
<evidence type="ECO:0000313" key="1">
    <source>
        <dbReference type="EMBL" id="CAG8775427.1"/>
    </source>
</evidence>
<reference evidence="1" key="1">
    <citation type="submission" date="2021-06" db="EMBL/GenBank/DDBJ databases">
        <authorList>
            <person name="Kallberg Y."/>
            <person name="Tangrot J."/>
            <person name="Rosling A."/>
        </authorList>
    </citation>
    <scope>NUCLEOTIDE SEQUENCE</scope>
    <source>
        <strain evidence="1">MA461A</strain>
    </source>
</reference>
<dbReference type="EMBL" id="CAJVQC010042479">
    <property type="protein sequence ID" value="CAG8775427.1"/>
    <property type="molecule type" value="Genomic_DNA"/>
</dbReference>
<feature type="non-terminal residue" evidence="1">
    <location>
        <position position="48"/>
    </location>
</feature>
<accession>A0ACA9R450</accession>
<evidence type="ECO:0000313" key="2">
    <source>
        <dbReference type="Proteomes" id="UP000789920"/>
    </source>
</evidence>
<proteinExistence type="predicted"/>
<gene>
    <name evidence="1" type="ORF">RPERSI_LOCUS16907</name>
</gene>
<keyword evidence="2" id="KW-1185">Reference proteome</keyword>